<dbReference type="Gene3D" id="3.30.450.30">
    <property type="entry name" value="Dynein light chain 2a, cytoplasmic"/>
    <property type="match status" value="1"/>
</dbReference>
<dbReference type="RefSeq" id="WP_121157034.1">
    <property type="nucleotide sequence ID" value="NZ_RBKT01000001.1"/>
</dbReference>
<dbReference type="AlphaFoldDB" id="A0A495JK87"/>
<gene>
    <name evidence="2" type="ORF">BDK92_2732</name>
</gene>
<dbReference type="InterPro" id="IPR004942">
    <property type="entry name" value="Roadblock/LAMTOR2_dom"/>
</dbReference>
<dbReference type="EMBL" id="RBKT01000001">
    <property type="protein sequence ID" value="RKR88409.1"/>
    <property type="molecule type" value="Genomic_DNA"/>
</dbReference>
<dbReference type="InterPro" id="IPR053141">
    <property type="entry name" value="Mycobact_SerProt_Inhib_Rv3364c"/>
</dbReference>
<dbReference type="PANTHER" id="PTHR36222">
    <property type="entry name" value="SERINE PROTEASE INHIBITOR RV3364C"/>
    <property type="match status" value="1"/>
</dbReference>
<organism evidence="2 3">
    <name type="scientific">Micromonospora pisi</name>
    <dbReference type="NCBI Taxonomy" id="589240"/>
    <lineage>
        <taxon>Bacteria</taxon>
        <taxon>Bacillati</taxon>
        <taxon>Actinomycetota</taxon>
        <taxon>Actinomycetes</taxon>
        <taxon>Micromonosporales</taxon>
        <taxon>Micromonosporaceae</taxon>
        <taxon>Micromonospora</taxon>
    </lineage>
</organism>
<dbReference type="OrthoDB" id="3388127at2"/>
<name>A0A495JK87_9ACTN</name>
<proteinExistence type="predicted"/>
<keyword evidence="3" id="KW-1185">Reference proteome</keyword>
<evidence type="ECO:0000313" key="3">
    <source>
        <dbReference type="Proteomes" id="UP000277671"/>
    </source>
</evidence>
<dbReference type="SUPFAM" id="SSF103196">
    <property type="entry name" value="Roadblock/LC7 domain"/>
    <property type="match status" value="1"/>
</dbReference>
<evidence type="ECO:0000313" key="2">
    <source>
        <dbReference type="EMBL" id="RKR88409.1"/>
    </source>
</evidence>
<dbReference type="PANTHER" id="PTHR36222:SF1">
    <property type="entry name" value="SERINE PROTEASE INHIBITOR RV3364C"/>
    <property type="match status" value="1"/>
</dbReference>
<feature type="domain" description="Roadblock/LAMTOR2" evidence="1">
    <location>
        <begin position="9"/>
        <end position="99"/>
    </location>
</feature>
<dbReference type="SMART" id="SM00960">
    <property type="entry name" value="Robl_LC7"/>
    <property type="match status" value="1"/>
</dbReference>
<comment type="caution">
    <text evidence="2">The sequence shown here is derived from an EMBL/GenBank/DDBJ whole genome shotgun (WGS) entry which is preliminary data.</text>
</comment>
<reference evidence="2 3" key="1">
    <citation type="submission" date="2018-10" db="EMBL/GenBank/DDBJ databases">
        <title>Sequencing the genomes of 1000 actinobacteria strains.</title>
        <authorList>
            <person name="Klenk H.-P."/>
        </authorList>
    </citation>
    <scope>NUCLEOTIDE SEQUENCE [LARGE SCALE GENOMIC DNA]</scope>
    <source>
        <strain evidence="2 3">DSM 45175</strain>
    </source>
</reference>
<dbReference type="Proteomes" id="UP000277671">
    <property type="component" value="Unassembled WGS sequence"/>
</dbReference>
<accession>A0A495JK87</accession>
<dbReference type="Pfam" id="PF03259">
    <property type="entry name" value="Robl_LC7"/>
    <property type="match status" value="1"/>
</dbReference>
<protein>
    <recommendedName>
        <fullName evidence="1">Roadblock/LAMTOR2 domain-containing protein</fullName>
    </recommendedName>
</protein>
<sequence>MTRPNLNWDYLLDRLCAQESGISHAVALSADGLLIAKSSGLSREHADQLSAFTSGLASLTAGAASLMAADPVEQTVVDMRGGHLVVMAIGDGSILTVLALKGCDMGQVAYEMATLINSVGAALTPEHRDAQLV</sequence>
<evidence type="ECO:0000259" key="1">
    <source>
        <dbReference type="SMART" id="SM00960"/>
    </source>
</evidence>